<protein>
    <submittedName>
        <fullName evidence="1">Uncharacterized protein</fullName>
    </submittedName>
</protein>
<accession>A0A8S5NN41</accession>
<evidence type="ECO:0000313" key="1">
    <source>
        <dbReference type="EMBL" id="DAD95775.1"/>
    </source>
</evidence>
<sequence length="98" mass="11864">MDKIAIQTILKRLGLIIENDIYLPEKIKFELQIKYYAVTQLYLSSYKIYMNDLTDEKLTFNYLQANKYCPINDEENLEEFMNYYIVCLRKDLKNETNK</sequence>
<reference evidence="1" key="1">
    <citation type="journal article" date="2021" name="Proc. Natl. Acad. Sci. U.S.A.">
        <title>A Catalog of Tens of Thousands of Viruses from Human Metagenomes Reveals Hidden Associations with Chronic Diseases.</title>
        <authorList>
            <person name="Tisza M.J."/>
            <person name="Buck C.B."/>
        </authorList>
    </citation>
    <scope>NUCLEOTIDE SEQUENCE</scope>
    <source>
        <strain evidence="1">Cthh925</strain>
    </source>
</reference>
<proteinExistence type="predicted"/>
<dbReference type="EMBL" id="BK015200">
    <property type="protein sequence ID" value="DAD95775.1"/>
    <property type="molecule type" value="Genomic_DNA"/>
</dbReference>
<organism evidence="1">
    <name type="scientific">Siphoviridae sp. cthh925</name>
    <dbReference type="NCBI Taxonomy" id="2826425"/>
    <lineage>
        <taxon>Viruses</taxon>
        <taxon>Duplodnaviria</taxon>
        <taxon>Heunggongvirae</taxon>
        <taxon>Uroviricota</taxon>
        <taxon>Caudoviricetes</taxon>
    </lineage>
</organism>
<name>A0A8S5NN41_9CAUD</name>